<reference evidence="5" key="2">
    <citation type="submission" date="2012-12" db="EMBL/GenBank/DDBJ databases">
        <title>Region harboring genes involved in magnetosome formation of Candidatus Desulfamplus magnetosmortis.</title>
        <authorList>
            <person name="Lefevre C.T."/>
            <person name="Bazylinski D.A."/>
        </authorList>
    </citation>
    <scope>NUCLEOTIDE SEQUENCE</scope>
    <source>
        <strain evidence="5">BW-1</strain>
    </source>
</reference>
<dbReference type="STRING" id="1246637.MTBBW1_80132"/>
<evidence type="ECO:0000256" key="3">
    <source>
        <dbReference type="SAM" id="MobiDB-lite"/>
    </source>
</evidence>
<dbReference type="CDD" id="cd00156">
    <property type="entry name" value="REC"/>
    <property type="match status" value="1"/>
</dbReference>
<feature type="region of interest" description="Disordered" evidence="3">
    <location>
        <begin position="526"/>
        <end position="548"/>
    </location>
</feature>
<dbReference type="InterPro" id="IPR011006">
    <property type="entry name" value="CheY-like_superfamily"/>
</dbReference>
<protein>
    <submittedName>
        <fullName evidence="5">Putative cheY-like protein</fullName>
    </submittedName>
</protein>
<dbReference type="InterPro" id="IPR001932">
    <property type="entry name" value="PPM-type_phosphatase-like_dom"/>
</dbReference>
<accession>L0R3Z6</accession>
<feature type="domain" description="Response regulatory" evidence="4">
    <location>
        <begin position="4"/>
        <end position="124"/>
    </location>
</feature>
<dbReference type="Pfam" id="PF13581">
    <property type="entry name" value="HATPase_c_2"/>
    <property type="match status" value="1"/>
</dbReference>
<dbReference type="InterPro" id="IPR001789">
    <property type="entry name" value="Sig_transdc_resp-reg_receiver"/>
</dbReference>
<organism evidence="5">
    <name type="scientific">Desulfamplus magnetovallimortis</name>
    <dbReference type="NCBI Taxonomy" id="1246637"/>
    <lineage>
        <taxon>Bacteria</taxon>
        <taxon>Pseudomonadati</taxon>
        <taxon>Thermodesulfobacteriota</taxon>
        <taxon>Desulfobacteria</taxon>
        <taxon>Desulfobacterales</taxon>
        <taxon>Desulfobacteraceae</taxon>
        <taxon>Desulfamplus</taxon>
    </lineage>
</organism>
<dbReference type="PANTHER" id="PTHR43156">
    <property type="entry name" value="STAGE II SPORULATION PROTEIN E-RELATED"/>
    <property type="match status" value="1"/>
</dbReference>
<dbReference type="InterPro" id="IPR036890">
    <property type="entry name" value="HATPase_C_sf"/>
</dbReference>
<keyword evidence="2" id="KW-0597">Phosphoprotein</keyword>
<keyword evidence="7" id="KW-1185">Reference proteome</keyword>
<dbReference type="Gene3D" id="3.60.40.10">
    <property type="entry name" value="PPM-type phosphatase domain"/>
    <property type="match status" value="1"/>
</dbReference>
<dbReference type="RefSeq" id="WP_080798377.1">
    <property type="nucleotide sequence ID" value="NZ_LT828540.1"/>
</dbReference>
<keyword evidence="1" id="KW-0378">Hydrolase</keyword>
<evidence type="ECO:0000313" key="7">
    <source>
        <dbReference type="Proteomes" id="UP000191931"/>
    </source>
</evidence>
<proteinExistence type="predicted"/>
<evidence type="ECO:0000256" key="1">
    <source>
        <dbReference type="ARBA" id="ARBA00022801"/>
    </source>
</evidence>
<dbReference type="EMBL" id="FWEV01000325">
    <property type="protein sequence ID" value="SLM32789.1"/>
    <property type="molecule type" value="Genomic_DNA"/>
</dbReference>
<evidence type="ECO:0000256" key="2">
    <source>
        <dbReference type="PROSITE-ProRule" id="PRU00169"/>
    </source>
</evidence>
<sequence length="766" mass="86216">MTIHILVVDDDRLTRTILSSYFSKPQYQVDLAVDGKDALQKIIDSNNTTEQYDLVITDIEMPNMNGIELMNEMNRMDLMLPVMAITAATDDKNIIINLLRQGCSEYVPKPIKKEDLLQRTQKILSQKALKSSKKELEIHKEIDQIFIQHPTEKIDLQIQRFLTVLLSFMKSDFAAYGSVDSQNHNISLQTASSSNFSTALHKTLGSYTLKKLGKKCLETSSILINNNIKSPAEAFMHPVRFAAVPMYLQSYNAFFIVASSHRHAAYSHEDSIILKSIANHIAPILEIKSQMDESESQRRIVQDHLEYSNKELMKLNEELQLGQQLAESIFSNILADMPAASNNIDLYMKPMEKVGGDIFLSTPVFHNRQYMILGDFTGHGLAAAIGAVPVLNIFSKIRDNSHSISDIAREINRELKKLLPTGLFLCAGLLEIDYDADILHVWLGGLPDLLVFDSNGNLKHRVNSRHIPMAIIGDEAFDGTLDIIDIKTGDSFYIFSDGIIESQNDDEEMFGQERVEKILGRTIAASNENHHKSSSDTNPNNEETDKTDGKVNCMVNNIAPLISTFNDFCGKTPPGDDITIAGICYLPERIIKQKNKRITEWKLSWEIGVELLKQSSSIYTELLSLCIEPYPALHARKEELFLVLVELFTNAFEHGVLALDATLKKDIATMGQYFIKREEAIANLESGWINIEIELIKYDEKRELIINITDCGSGFDYKNECCLALSDLDDVTPSGRGLPLLKSICDDITFMGRGNKVRAVYSWDND</sequence>
<dbReference type="GO" id="GO:0000160">
    <property type="term" value="P:phosphorelay signal transduction system"/>
    <property type="evidence" value="ECO:0007669"/>
    <property type="project" value="InterPro"/>
</dbReference>
<dbReference type="SMART" id="SM00448">
    <property type="entry name" value="REC"/>
    <property type="match status" value="1"/>
</dbReference>
<dbReference type="SUPFAM" id="SSF55874">
    <property type="entry name" value="ATPase domain of HSP90 chaperone/DNA topoisomerase II/histidine kinase"/>
    <property type="match status" value="1"/>
</dbReference>
<evidence type="ECO:0000313" key="5">
    <source>
        <dbReference type="EMBL" id="CCO06738.1"/>
    </source>
</evidence>
<dbReference type="OrthoDB" id="343514at2"/>
<dbReference type="SUPFAM" id="SSF52172">
    <property type="entry name" value="CheY-like"/>
    <property type="match status" value="1"/>
</dbReference>
<dbReference type="Proteomes" id="UP000191931">
    <property type="component" value="Unassembled WGS sequence"/>
</dbReference>
<reference evidence="5" key="1">
    <citation type="submission" date="2012-10" db="EMBL/GenBank/DDBJ databases">
        <authorList>
            <person name="Lefevre C."/>
        </authorList>
    </citation>
    <scope>NUCLEOTIDE SEQUENCE</scope>
    <source>
        <strain evidence="5">BW-1</strain>
    </source>
</reference>
<dbReference type="PROSITE" id="PS50110">
    <property type="entry name" value="RESPONSE_REGULATORY"/>
    <property type="match status" value="1"/>
</dbReference>
<dbReference type="Gene3D" id="3.30.565.10">
    <property type="entry name" value="Histidine kinase-like ATPase, C-terminal domain"/>
    <property type="match status" value="1"/>
</dbReference>
<dbReference type="InterPro" id="IPR003594">
    <property type="entry name" value="HATPase_dom"/>
</dbReference>
<gene>
    <name evidence="5" type="ORF">DEMABW1_80132</name>
    <name evidence="6" type="ORF">MTBBW1_80132</name>
</gene>
<evidence type="ECO:0000259" key="4">
    <source>
        <dbReference type="PROSITE" id="PS50110"/>
    </source>
</evidence>
<dbReference type="SMART" id="SM00331">
    <property type="entry name" value="PP2C_SIG"/>
    <property type="match status" value="1"/>
</dbReference>
<reference evidence="6 7" key="3">
    <citation type="submission" date="2017-03" db="EMBL/GenBank/DDBJ databases">
        <authorList>
            <person name="Afonso C.L."/>
            <person name="Miller P.J."/>
            <person name="Scott M.A."/>
            <person name="Spackman E."/>
            <person name="Goraichik I."/>
            <person name="Dimitrov K.M."/>
            <person name="Suarez D.L."/>
            <person name="Swayne D.E."/>
        </authorList>
    </citation>
    <scope>NUCLEOTIDE SEQUENCE [LARGE SCALE GENOMIC DNA]</scope>
    <source>
        <strain evidence="6">PRJEB14757</strain>
    </source>
</reference>
<dbReference type="Pfam" id="PF00072">
    <property type="entry name" value="Response_reg"/>
    <property type="match status" value="1"/>
</dbReference>
<dbReference type="InterPro" id="IPR052016">
    <property type="entry name" value="Bact_Sigma-Reg"/>
</dbReference>
<dbReference type="PANTHER" id="PTHR43156:SF2">
    <property type="entry name" value="STAGE II SPORULATION PROTEIN E"/>
    <property type="match status" value="1"/>
</dbReference>
<dbReference type="InterPro" id="IPR036457">
    <property type="entry name" value="PPM-type-like_dom_sf"/>
</dbReference>
<evidence type="ECO:0000313" key="6">
    <source>
        <dbReference type="EMBL" id="SLM32789.1"/>
    </source>
</evidence>
<dbReference type="Gene3D" id="3.40.50.2300">
    <property type="match status" value="1"/>
</dbReference>
<dbReference type="AlphaFoldDB" id="L0R3Z6"/>
<feature type="modified residue" description="4-aspartylphosphate" evidence="2">
    <location>
        <position position="58"/>
    </location>
</feature>
<dbReference type="CDD" id="cd16936">
    <property type="entry name" value="HATPase_RsbW-like"/>
    <property type="match status" value="1"/>
</dbReference>
<name>L0R3Z6_9BACT</name>
<dbReference type="GO" id="GO:0016791">
    <property type="term" value="F:phosphatase activity"/>
    <property type="evidence" value="ECO:0007669"/>
    <property type="project" value="TreeGrafter"/>
</dbReference>
<dbReference type="Pfam" id="PF07228">
    <property type="entry name" value="SpoIIE"/>
    <property type="match status" value="1"/>
</dbReference>
<dbReference type="EMBL" id="HF547348">
    <property type="protein sequence ID" value="CCO06738.1"/>
    <property type="molecule type" value="Genomic_DNA"/>
</dbReference>